<reference evidence="2" key="2">
    <citation type="submission" date="2015-01" db="EMBL/GenBank/DDBJ databases">
        <title>Evolutionary Origins and Diversification of the Mycorrhizal Mutualists.</title>
        <authorList>
            <consortium name="DOE Joint Genome Institute"/>
            <consortium name="Mycorrhizal Genomics Consortium"/>
            <person name="Kohler A."/>
            <person name="Kuo A."/>
            <person name="Nagy L.G."/>
            <person name="Floudas D."/>
            <person name="Copeland A."/>
            <person name="Barry K.W."/>
            <person name="Cichocki N."/>
            <person name="Veneault-Fourrey C."/>
            <person name="LaButti K."/>
            <person name="Lindquist E.A."/>
            <person name="Lipzen A."/>
            <person name="Lundell T."/>
            <person name="Morin E."/>
            <person name="Murat C."/>
            <person name="Riley R."/>
            <person name="Ohm R."/>
            <person name="Sun H."/>
            <person name="Tunlid A."/>
            <person name="Henrissat B."/>
            <person name="Grigoriev I.V."/>
            <person name="Hibbett D.S."/>
            <person name="Martin F."/>
        </authorList>
    </citation>
    <scope>NUCLEOTIDE SEQUENCE [LARGE SCALE GENOMIC DNA]</scope>
    <source>
        <strain evidence="2">Ve08.2h10</strain>
    </source>
</reference>
<evidence type="ECO:0000313" key="2">
    <source>
        <dbReference type="Proteomes" id="UP000054538"/>
    </source>
</evidence>
<name>A0A0D0CVP3_9AGAM</name>
<reference evidence="1 2" key="1">
    <citation type="submission" date="2014-04" db="EMBL/GenBank/DDBJ databases">
        <authorList>
            <consortium name="DOE Joint Genome Institute"/>
            <person name="Kuo A."/>
            <person name="Kohler A."/>
            <person name="Jargeat P."/>
            <person name="Nagy L.G."/>
            <person name="Floudas D."/>
            <person name="Copeland A."/>
            <person name="Barry K.W."/>
            <person name="Cichocki N."/>
            <person name="Veneault-Fourrey C."/>
            <person name="LaButti K."/>
            <person name="Lindquist E.A."/>
            <person name="Lipzen A."/>
            <person name="Lundell T."/>
            <person name="Morin E."/>
            <person name="Murat C."/>
            <person name="Sun H."/>
            <person name="Tunlid A."/>
            <person name="Henrissat B."/>
            <person name="Grigoriev I.V."/>
            <person name="Hibbett D.S."/>
            <person name="Martin F."/>
            <person name="Nordberg H.P."/>
            <person name="Cantor M.N."/>
            <person name="Hua S.X."/>
        </authorList>
    </citation>
    <scope>NUCLEOTIDE SEQUENCE [LARGE SCALE GENOMIC DNA]</scope>
    <source>
        <strain evidence="1 2">Ve08.2h10</strain>
    </source>
</reference>
<dbReference type="EMBL" id="KN826258">
    <property type="protein sequence ID" value="KIK79518.1"/>
    <property type="molecule type" value="Genomic_DNA"/>
</dbReference>
<dbReference type="OrthoDB" id="2692670at2759"/>
<sequence>DASDSDTSSVKVMAFSLMDDVHSTIGSVDSTDSDKSLEESDNEIICIGEKRQGQDDFEEALTLFEAEEPSDYAEQCARKAAAAAHRFWRDVMSSPAHTPSTTVMFLDTTEDDNDSPESVTVLETVKRLVVDAKKFKSFTSLFHLNALKQFIELWEKYQHNPRIRAPMLRASHCVTTSVGKGPYLA</sequence>
<evidence type="ECO:0000313" key="1">
    <source>
        <dbReference type="EMBL" id="KIK79518.1"/>
    </source>
</evidence>
<protein>
    <submittedName>
        <fullName evidence="1">Uncharacterized protein</fullName>
    </submittedName>
</protein>
<dbReference type="InParanoid" id="A0A0D0CVP3"/>
<gene>
    <name evidence="1" type="ORF">PAXRUDRAFT_161140</name>
</gene>
<dbReference type="STRING" id="930991.A0A0D0CVP3"/>
<dbReference type="Proteomes" id="UP000054538">
    <property type="component" value="Unassembled WGS sequence"/>
</dbReference>
<dbReference type="AlphaFoldDB" id="A0A0D0CVP3"/>
<organism evidence="1 2">
    <name type="scientific">Paxillus rubicundulus Ve08.2h10</name>
    <dbReference type="NCBI Taxonomy" id="930991"/>
    <lineage>
        <taxon>Eukaryota</taxon>
        <taxon>Fungi</taxon>
        <taxon>Dikarya</taxon>
        <taxon>Basidiomycota</taxon>
        <taxon>Agaricomycotina</taxon>
        <taxon>Agaricomycetes</taxon>
        <taxon>Agaricomycetidae</taxon>
        <taxon>Boletales</taxon>
        <taxon>Paxilineae</taxon>
        <taxon>Paxillaceae</taxon>
        <taxon>Paxillus</taxon>
    </lineage>
</organism>
<proteinExistence type="predicted"/>
<accession>A0A0D0CVP3</accession>
<dbReference type="HOGENOM" id="CLU_1464658_0_0_1"/>
<keyword evidence="2" id="KW-1185">Reference proteome</keyword>
<feature type="non-terminal residue" evidence="1">
    <location>
        <position position="185"/>
    </location>
</feature>